<dbReference type="GO" id="GO:0031405">
    <property type="term" value="F:lipoic acid binding"/>
    <property type="evidence" value="ECO:0007669"/>
    <property type="project" value="TreeGrafter"/>
</dbReference>
<dbReference type="Pfam" id="PF00198">
    <property type="entry name" value="2-oxoacid_dh"/>
    <property type="match status" value="1"/>
</dbReference>
<dbReference type="PROSITE" id="PS50968">
    <property type="entry name" value="BIOTINYL_LIPOYL"/>
    <property type="match status" value="1"/>
</dbReference>
<dbReference type="Gene3D" id="2.40.50.100">
    <property type="match status" value="1"/>
</dbReference>
<organism evidence="8 9">
    <name type="scientific">Arthrobacter cupressi</name>
    <dbReference type="NCBI Taxonomy" id="1045773"/>
    <lineage>
        <taxon>Bacteria</taxon>
        <taxon>Bacillati</taxon>
        <taxon>Actinomycetota</taxon>
        <taxon>Actinomycetes</taxon>
        <taxon>Micrococcales</taxon>
        <taxon>Micrococcaceae</taxon>
        <taxon>Arthrobacter</taxon>
    </lineage>
</organism>
<evidence type="ECO:0000256" key="5">
    <source>
        <dbReference type="ARBA" id="ARBA00023315"/>
    </source>
</evidence>
<name>A0A1G8KNN6_9MICC</name>
<dbReference type="InterPro" id="IPR036625">
    <property type="entry name" value="E3-bd_dom_sf"/>
</dbReference>
<dbReference type="Pfam" id="PF00364">
    <property type="entry name" value="Biotin_lipoyl"/>
    <property type="match status" value="1"/>
</dbReference>
<dbReference type="PROSITE" id="PS51826">
    <property type="entry name" value="PSBD"/>
    <property type="match status" value="1"/>
</dbReference>
<dbReference type="GO" id="GO:0016407">
    <property type="term" value="F:acetyltransferase activity"/>
    <property type="evidence" value="ECO:0007669"/>
    <property type="project" value="TreeGrafter"/>
</dbReference>
<evidence type="ECO:0000256" key="7">
    <source>
        <dbReference type="SAM" id="MobiDB-lite"/>
    </source>
</evidence>
<accession>A0A1G8KNN6</accession>
<feature type="compositionally biased region" description="Low complexity" evidence="7">
    <location>
        <begin position="141"/>
        <end position="158"/>
    </location>
</feature>
<dbReference type="EC" id="2.3.1.-" evidence="6"/>
<keyword evidence="4 6" id="KW-0450">Lipoyl</keyword>
<dbReference type="InterPro" id="IPR004167">
    <property type="entry name" value="PSBD"/>
</dbReference>
<dbReference type="Gene3D" id="4.10.320.10">
    <property type="entry name" value="E3-binding domain"/>
    <property type="match status" value="1"/>
</dbReference>
<dbReference type="SUPFAM" id="SSF52777">
    <property type="entry name" value="CoA-dependent acyltransferases"/>
    <property type="match status" value="1"/>
</dbReference>
<dbReference type="InterPro" id="IPR003016">
    <property type="entry name" value="2-oxoA_DH_lipoyl-BS"/>
</dbReference>
<proteinExistence type="inferred from homology"/>
<reference evidence="9" key="1">
    <citation type="submission" date="2016-10" db="EMBL/GenBank/DDBJ databases">
        <authorList>
            <person name="Varghese N."/>
            <person name="Submissions S."/>
        </authorList>
    </citation>
    <scope>NUCLEOTIDE SEQUENCE [LARGE SCALE GENOMIC DNA]</scope>
    <source>
        <strain evidence="9">CGMCC 1.10783</strain>
    </source>
</reference>
<dbReference type="InterPro" id="IPR011053">
    <property type="entry name" value="Single_hybrid_motif"/>
</dbReference>
<comment type="similarity">
    <text evidence="2 6">Belongs to the 2-oxoacid dehydrogenase family.</text>
</comment>
<dbReference type="PANTHER" id="PTHR43178">
    <property type="entry name" value="DIHYDROLIPOAMIDE ACETYLTRANSFERASE COMPONENT OF PYRUVATE DEHYDROGENASE COMPLEX"/>
    <property type="match status" value="1"/>
</dbReference>
<protein>
    <recommendedName>
        <fullName evidence="6">Dihydrolipoamide acetyltransferase component of pyruvate dehydrogenase complex</fullName>
        <ecNumber evidence="6">2.3.1.-</ecNumber>
    </recommendedName>
</protein>
<dbReference type="InterPro" id="IPR000089">
    <property type="entry name" value="Biotin_lipoyl"/>
</dbReference>
<dbReference type="STRING" id="1045773.SAMN05216555_102313"/>
<dbReference type="Pfam" id="PF02817">
    <property type="entry name" value="E3_binding"/>
    <property type="match status" value="1"/>
</dbReference>
<keyword evidence="8" id="KW-0670">Pyruvate</keyword>
<keyword evidence="3 6" id="KW-0808">Transferase</keyword>
<dbReference type="InterPro" id="IPR050743">
    <property type="entry name" value="2-oxoacid_DH_E2_comp"/>
</dbReference>
<evidence type="ECO:0000256" key="3">
    <source>
        <dbReference type="ARBA" id="ARBA00022679"/>
    </source>
</evidence>
<dbReference type="InterPro" id="IPR001078">
    <property type="entry name" value="2-oxoacid_DH_actylTfrase"/>
</dbReference>
<keyword evidence="5 6" id="KW-0012">Acyltransferase</keyword>
<evidence type="ECO:0000313" key="9">
    <source>
        <dbReference type="Proteomes" id="UP000182130"/>
    </source>
</evidence>
<evidence type="ECO:0000256" key="1">
    <source>
        <dbReference type="ARBA" id="ARBA00001938"/>
    </source>
</evidence>
<sequence length="519" mass="53398">MTAELQVFRLPDLGEGLTEAELINWLVAVGDEIRVDQPIAEVETAKSVVEVPSPYAGTVAVLHGEPGQTLDVGKPLISVARSGAPSAASGVVSSASADDAAPAPSVVGSAASSEPSTSESGSGLPNTRKLVSGPSASALDATPGAASSAPASAVGSPSASPAAEAYRVEERAGSGNVLIGYGTSGGGEARRTRPRKVPAAVVIPALETPVASSRVPGKLSAVISPLVRKMARDHGVSLDSVPGSGESGLILRRDVEAAITEPRKSAPTPAVAEATSGSLDARTGLAVASRSAVRGVRKAVAANMSRSRSEIPEATVWVDVDATALLEMRAELKKRDEHRTPGLLAFIARFVTAGLKKYPELNTRFETLPDGSQEIIAFDGVNLGFAAQTDRGLVVPSVHGADKLSARELDAEIRRLTAVARDGKATPAELGSGTFTLNNYGVFGVDGSAAIINYPEVAMLGLGRIIDKPWVVDGQLAVRKVTELTLAFDHRVCDGETAAGFLRYVADAIENLGTVLSDL</sequence>
<comment type="cofactor">
    <cofactor evidence="1 6">
        <name>(R)-lipoate</name>
        <dbReference type="ChEBI" id="CHEBI:83088"/>
    </cofactor>
</comment>
<dbReference type="EMBL" id="FNEI01000002">
    <property type="protein sequence ID" value="SDI44989.1"/>
    <property type="molecule type" value="Genomic_DNA"/>
</dbReference>
<dbReference type="GO" id="GO:0005737">
    <property type="term" value="C:cytoplasm"/>
    <property type="evidence" value="ECO:0007669"/>
    <property type="project" value="TreeGrafter"/>
</dbReference>
<dbReference type="Gene3D" id="3.30.559.10">
    <property type="entry name" value="Chloramphenicol acetyltransferase-like domain"/>
    <property type="match status" value="1"/>
</dbReference>
<gene>
    <name evidence="8" type="ORF">SAMN05216555_102313</name>
</gene>
<dbReference type="SUPFAM" id="SSF51230">
    <property type="entry name" value="Single hybrid motif"/>
    <property type="match status" value="1"/>
</dbReference>
<evidence type="ECO:0000256" key="2">
    <source>
        <dbReference type="ARBA" id="ARBA00007317"/>
    </source>
</evidence>
<evidence type="ECO:0000256" key="6">
    <source>
        <dbReference type="RuleBase" id="RU003423"/>
    </source>
</evidence>
<dbReference type="Proteomes" id="UP000182130">
    <property type="component" value="Unassembled WGS sequence"/>
</dbReference>
<dbReference type="SUPFAM" id="SSF47005">
    <property type="entry name" value="Peripheral subunit-binding domain of 2-oxo acid dehydrogenase complex"/>
    <property type="match status" value="1"/>
</dbReference>
<feature type="compositionally biased region" description="Low complexity" evidence="7">
    <location>
        <begin position="96"/>
        <end position="123"/>
    </location>
</feature>
<evidence type="ECO:0000313" key="8">
    <source>
        <dbReference type="EMBL" id="SDI44989.1"/>
    </source>
</evidence>
<feature type="region of interest" description="Disordered" evidence="7">
    <location>
        <begin position="96"/>
        <end position="158"/>
    </location>
</feature>
<dbReference type="InterPro" id="IPR023213">
    <property type="entry name" value="CAT-like_dom_sf"/>
</dbReference>
<dbReference type="AlphaFoldDB" id="A0A1G8KNN6"/>
<dbReference type="PANTHER" id="PTHR43178:SF5">
    <property type="entry name" value="LIPOAMIDE ACYLTRANSFERASE COMPONENT OF BRANCHED-CHAIN ALPHA-KETO ACID DEHYDROGENASE COMPLEX, MITOCHONDRIAL"/>
    <property type="match status" value="1"/>
</dbReference>
<dbReference type="RefSeq" id="WP_245679753.1">
    <property type="nucleotide sequence ID" value="NZ_FNEI01000002.1"/>
</dbReference>
<evidence type="ECO:0000256" key="4">
    <source>
        <dbReference type="ARBA" id="ARBA00022823"/>
    </source>
</evidence>
<dbReference type="CDD" id="cd06849">
    <property type="entry name" value="lipoyl_domain"/>
    <property type="match status" value="1"/>
</dbReference>
<dbReference type="PROSITE" id="PS00189">
    <property type="entry name" value="LIPOYL"/>
    <property type="match status" value="1"/>
</dbReference>
<keyword evidence="9" id="KW-1185">Reference proteome</keyword>